<accession>A0ABT5DGQ0</accession>
<comment type="caution">
    <text evidence="5">The sequence shown here is derived from an EMBL/GenBank/DDBJ whole genome shotgun (WGS) entry which is preliminary data.</text>
</comment>
<keyword evidence="6" id="KW-1185">Reference proteome</keyword>
<evidence type="ECO:0000259" key="4">
    <source>
        <dbReference type="PROSITE" id="PS51891"/>
    </source>
</evidence>
<dbReference type="EMBL" id="JAQNDM010000002">
    <property type="protein sequence ID" value="MDC0712844.1"/>
    <property type="molecule type" value="Genomic_DNA"/>
</dbReference>
<name>A0ABT5DGQ0_9BACT</name>
<dbReference type="RefSeq" id="WP_272142987.1">
    <property type="nucleotide sequence ID" value="NZ_JAQNDM010000002.1"/>
</dbReference>
<comment type="similarity">
    <text evidence="1">Belongs to the Gfa family.</text>
</comment>
<protein>
    <submittedName>
        <fullName evidence="5">GFA family protein</fullName>
    </submittedName>
</protein>
<sequence>MTVRVAECRCGELTARCEGEPVCVSVCHCLACQRRTGSAFAAQARFPSKQVTISGEPRTYVRRADSGNHATYQF</sequence>
<keyword evidence="3" id="KW-0862">Zinc</keyword>
<dbReference type="PROSITE" id="PS51891">
    <property type="entry name" value="CENP_V_GFA"/>
    <property type="match status" value="1"/>
</dbReference>
<evidence type="ECO:0000256" key="2">
    <source>
        <dbReference type="ARBA" id="ARBA00022723"/>
    </source>
</evidence>
<evidence type="ECO:0000313" key="6">
    <source>
        <dbReference type="Proteomes" id="UP001221838"/>
    </source>
</evidence>
<proteinExistence type="inferred from homology"/>
<dbReference type="Gene3D" id="3.90.1590.10">
    <property type="entry name" value="glutathione-dependent formaldehyde- activating enzyme (gfa)"/>
    <property type="match status" value="1"/>
</dbReference>
<reference evidence="5 6" key="1">
    <citation type="submission" date="2022-11" db="EMBL/GenBank/DDBJ databases">
        <title>Minimal conservation of predation-associated metabolite biosynthetic gene clusters underscores biosynthetic potential of Myxococcota including descriptions for ten novel species: Archangium lansinium sp. nov., Myxococcus landrumus sp. nov., Nannocystis bai.</title>
        <authorList>
            <person name="Ahearne A."/>
            <person name="Stevens C."/>
            <person name="Dowd S."/>
        </authorList>
    </citation>
    <scope>NUCLEOTIDE SEQUENCE [LARGE SCALE GENOMIC DNA]</scope>
    <source>
        <strain evidence="5 6">NCWAL01</strain>
    </source>
</reference>
<dbReference type="Pfam" id="PF04828">
    <property type="entry name" value="GFA"/>
    <property type="match status" value="1"/>
</dbReference>
<dbReference type="Proteomes" id="UP001221838">
    <property type="component" value="Unassembled WGS sequence"/>
</dbReference>
<evidence type="ECO:0000313" key="5">
    <source>
        <dbReference type="EMBL" id="MDC0712844.1"/>
    </source>
</evidence>
<feature type="domain" description="CENP-V/GFA" evidence="4">
    <location>
        <begin position="4"/>
        <end position="74"/>
    </location>
</feature>
<keyword evidence="2" id="KW-0479">Metal-binding</keyword>
<organism evidence="5 6">
    <name type="scientific">Stigmatella ashevillensis</name>
    <dbReference type="NCBI Taxonomy" id="2995309"/>
    <lineage>
        <taxon>Bacteria</taxon>
        <taxon>Pseudomonadati</taxon>
        <taxon>Myxococcota</taxon>
        <taxon>Myxococcia</taxon>
        <taxon>Myxococcales</taxon>
        <taxon>Cystobacterineae</taxon>
        <taxon>Archangiaceae</taxon>
        <taxon>Stigmatella</taxon>
    </lineage>
</organism>
<evidence type="ECO:0000256" key="3">
    <source>
        <dbReference type="ARBA" id="ARBA00022833"/>
    </source>
</evidence>
<evidence type="ECO:0000256" key="1">
    <source>
        <dbReference type="ARBA" id="ARBA00005495"/>
    </source>
</evidence>
<dbReference type="InterPro" id="IPR006913">
    <property type="entry name" value="CENP-V/GFA"/>
</dbReference>
<dbReference type="InterPro" id="IPR011057">
    <property type="entry name" value="Mss4-like_sf"/>
</dbReference>
<gene>
    <name evidence="5" type="ORF">POL68_30565</name>
</gene>
<dbReference type="SUPFAM" id="SSF51316">
    <property type="entry name" value="Mss4-like"/>
    <property type="match status" value="1"/>
</dbReference>